<evidence type="ECO:0000259" key="16">
    <source>
        <dbReference type="PROSITE" id="PS51671"/>
    </source>
</evidence>
<dbReference type="CDD" id="cd04261">
    <property type="entry name" value="AAK_AKii-LysC-BS"/>
    <property type="match status" value="1"/>
</dbReference>
<dbReference type="EC" id="2.7.2.4" evidence="14"/>
<dbReference type="EMBL" id="CP141614">
    <property type="protein sequence ID" value="WRP13232.1"/>
    <property type="molecule type" value="Genomic_DNA"/>
</dbReference>
<dbReference type="Gene3D" id="3.40.1160.10">
    <property type="entry name" value="Acetylglutamate kinase-like"/>
    <property type="match status" value="1"/>
</dbReference>
<comment type="pathway">
    <text evidence="2 15">Amino-acid biosynthesis; L-lysine biosynthesis via DAP pathway; (S)-tetrahydrodipicolinate from L-aspartate: step 1/4.</text>
</comment>
<dbReference type="Proteomes" id="UP001333102">
    <property type="component" value="Chromosome"/>
</dbReference>
<dbReference type="SUPFAM" id="SSF53633">
    <property type="entry name" value="Carbamate kinase-like"/>
    <property type="match status" value="1"/>
</dbReference>
<name>A0ABZ1BJY9_9FIRM</name>
<evidence type="ECO:0000256" key="15">
    <source>
        <dbReference type="RuleBase" id="RU004249"/>
    </source>
</evidence>
<keyword evidence="7 14" id="KW-0808">Transferase</keyword>
<comment type="similarity">
    <text evidence="5 14">Belongs to the aspartokinase family.</text>
</comment>
<sequence length="415" mass="44165">MALVVQKFGGTSVGNPERIREVARRIAETRGAGHRVVVVVSAMGHTTDQLLDLAHQVCRRPPRRELDMLLSTGEQVSIALVAMALEDLGVPAISLTGAQVGIHTDGMYTRARIRRISTGRIGEELEAGRVVVVAGFQGITDGWDITTLGRGGSDTTAVALAAALQADVCEIYTDVVGVFTADPRVVPHARLLPVISHGEMLELASLGAAVLQPRSVELAAQYGVVIHVRSSFERREGTRVVPEANLEKAMVVTGVTHDRNVAKVTVIDVPDRPGVAFRLFSELAAAGINVDMIVQTAKQQATTDLLFTVARTDLEQTLEITRRVAAELGTRDVRHDDTVGKVSIVGAGMVSNPGVAARMFGALAAQGINIQAISTSEIKVSCLIDEQRLEEAVRAVHDAFAPGAASEQPALIQPR</sequence>
<evidence type="ECO:0000256" key="9">
    <source>
        <dbReference type="ARBA" id="ARBA00022777"/>
    </source>
</evidence>
<evidence type="ECO:0000256" key="4">
    <source>
        <dbReference type="ARBA" id="ARBA00005139"/>
    </source>
</evidence>
<dbReference type="RefSeq" id="WP_324667476.1">
    <property type="nucleotide sequence ID" value="NZ_CP141614.1"/>
</dbReference>
<protein>
    <recommendedName>
        <fullName evidence="14">Aspartokinase</fullName>
        <ecNumber evidence="14">2.7.2.4</ecNumber>
    </recommendedName>
</protein>
<evidence type="ECO:0000256" key="7">
    <source>
        <dbReference type="ARBA" id="ARBA00022679"/>
    </source>
</evidence>
<dbReference type="InterPro" id="IPR001341">
    <property type="entry name" value="Asp_kinase"/>
</dbReference>
<dbReference type="Pfam" id="PF00696">
    <property type="entry name" value="AA_kinase"/>
    <property type="match status" value="1"/>
</dbReference>
<dbReference type="InterPro" id="IPR001048">
    <property type="entry name" value="Asp/Glu/Uridylate_kinase"/>
</dbReference>
<evidence type="ECO:0000256" key="6">
    <source>
        <dbReference type="ARBA" id="ARBA00022605"/>
    </source>
</evidence>
<dbReference type="CDD" id="cd04923">
    <property type="entry name" value="ACT_AK-LysC-DapG-like_2"/>
    <property type="match status" value="1"/>
</dbReference>
<dbReference type="NCBIfam" id="TIGR00657">
    <property type="entry name" value="asp_kinases"/>
    <property type="match status" value="1"/>
</dbReference>
<dbReference type="NCBIfam" id="TIGR00656">
    <property type="entry name" value="asp_kin_monofn"/>
    <property type="match status" value="1"/>
</dbReference>
<evidence type="ECO:0000313" key="17">
    <source>
        <dbReference type="EMBL" id="WRP13232.1"/>
    </source>
</evidence>
<dbReference type="PROSITE" id="PS51671">
    <property type="entry name" value="ACT"/>
    <property type="match status" value="2"/>
</dbReference>
<evidence type="ECO:0000256" key="5">
    <source>
        <dbReference type="ARBA" id="ARBA00010122"/>
    </source>
</evidence>
<evidence type="ECO:0000256" key="14">
    <source>
        <dbReference type="RuleBase" id="RU003448"/>
    </source>
</evidence>
<keyword evidence="9 14" id="KW-0418">Kinase</keyword>
<evidence type="ECO:0000256" key="10">
    <source>
        <dbReference type="ARBA" id="ARBA00022840"/>
    </source>
</evidence>
<dbReference type="PANTHER" id="PTHR21499">
    <property type="entry name" value="ASPARTATE KINASE"/>
    <property type="match status" value="1"/>
</dbReference>
<reference evidence="18" key="1">
    <citation type="submission" date="2023-12" db="EMBL/GenBank/DDBJ databases">
        <title>Novel isolates from deep terrestrial aquifers shed light on the physiology and ecology of the class Limnochordia.</title>
        <authorList>
            <person name="Karnachuk O.V."/>
            <person name="Lukina A.P."/>
            <person name="Avakyan M.R."/>
            <person name="Kadnikov V."/>
            <person name="Begmatov S."/>
            <person name="Beletsky A.V."/>
            <person name="Mardanov A.V."/>
            <person name="Ravin N.V."/>
        </authorList>
    </citation>
    <scope>NUCLEOTIDE SEQUENCE [LARGE SCALE GENOMIC DNA]</scope>
    <source>
        <strain evidence="18">LN</strain>
    </source>
</reference>
<evidence type="ECO:0000256" key="1">
    <source>
        <dbReference type="ARBA" id="ARBA00003121"/>
    </source>
</evidence>
<comment type="pathway">
    <text evidence="4 15">Amino-acid biosynthesis; L-threonine biosynthesis; L-threonine from L-aspartate: step 1/5.</text>
</comment>
<evidence type="ECO:0000256" key="2">
    <source>
        <dbReference type="ARBA" id="ARBA00004766"/>
    </source>
</evidence>
<dbReference type="GO" id="GO:0004072">
    <property type="term" value="F:aspartate kinase activity"/>
    <property type="evidence" value="ECO:0007669"/>
    <property type="project" value="UniProtKB-EC"/>
</dbReference>
<comment type="pathway">
    <text evidence="3 15">Amino-acid biosynthesis; L-methionine biosynthesis via de novo pathway; L-homoserine from L-aspartate: step 1/3.</text>
</comment>
<dbReference type="SUPFAM" id="SSF55021">
    <property type="entry name" value="ACT-like"/>
    <property type="match status" value="2"/>
</dbReference>
<evidence type="ECO:0000256" key="8">
    <source>
        <dbReference type="ARBA" id="ARBA00022741"/>
    </source>
</evidence>
<keyword evidence="8" id="KW-0547">Nucleotide-binding</keyword>
<proteinExistence type="inferred from homology"/>
<dbReference type="InterPro" id="IPR018042">
    <property type="entry name" value="Aspartate_kinase_CS"/>
</dbReference>
<dbReference type="Gene3D" id="3.30.2130.10">
    <property type="entry name" value="VC0802-like"/>
    <property type="match status" value="1"/>
</dbReference>
<evidence type="ECO:0000256" key="11">
    <source>
        <dbReference type="ARBA" id="ARBA00022915"/>
    </source>
</evidence>
<dbReference type="InterPro" id="IPR036393">
    <property type="entry name" value="AceGlu_kinase-like_sf"/>
</dbReference>
<dbReference type="PANTHER" id="PTHR21499:SF3">
    <property type="entry name" value="ASPARTOKINASE"/>
    <property type="match status" value="1"/>
</dbReference>
<dbReference type="InterPro" id="IPR041740">
    <property type="entry name" value="AKii-LysC-BS"/>
</dbReference>
<dbReference type="PIRSF" id="PIRSF000726">
    <property type="entry name" value="Asp_kin"/>
    <property type="match status" value="1"/>
</dbReference>
<comment type="catalytic activity">
    <reaction evidence="13 14">
        <text>L-aspartate + ATP = 4-phospho-L-aspartate + ADP</text>
        <dbReference type="Rhea" id="RHEA:23776"/>
        <dbReference type="ChEBI" id="CHEBI:29991"/>
        <dbReference type="ChEBI" id="CHEBI:30616"/>
        <dbReference type="ChEBI" id="CHEBI:57535"/>
        <dbReference type="ChEBI" id="CHEBI:456216"/>
        <dbReference type="EC" id="2.7.2.4"/>
    </reaction>
</comment>
<evidence type="ECO:0000256" key="13">
    <source>
        <dbReference type="ARBA" id="ARBA00047872"/>
    </source>
</evidence>
<dbReference type="InterPro" id="IPR002912">
    <property type="entry name" value="ACT_dom"/>
</dbReference>
<feature type="domain" description="ACT" evidence="16">
    <location>
        <begin position="264"/>
        <end position="335"/>
    </location>
</feature>
<evidence type="ECO:0000256" key="3">
    <source>
        <dbReference type="ARBA" id="ARBA00004986"/>
    </source>
</evidence>
<feature type="domain" description="ACT" evidence="16">
    <location>
        <begin position="344"/>
        <end position="415"/>
    </location>
</feature>
<keyword evidence="10" id="KW-0067">ATP-binding</keyword>
<evidence type="ECO:0000313" key="18">
    <source>
        <dbReference type="Proteomes" id="UP001333102"/>
    </source>
</evidence>
<accession>A0ABZ1BJY9</accession>
<comment type="function">
    <text evidence="1">Catalyzes the phosphorylation of the beta-carboxyl group of aspartic acid with ATP to yield 4-phospho-L-aspartate, which is involved in the branched biosynthetic pathway leading to the biosynthesis of amino acids threonine, isoleucine and methionine.</text>
</comment>
<dbReference type="InterPro" id="IPR054352">
    <property type="entry name" value="ACT_Aspartokinase"/>
</dbReference>
<dbReference type="NCBIfam" id="NF005154">
    <property type="entry name" value="PRK06635.1-2"/>
    <property type="match status" value="1"/>
</dbReference>
<dbReference type="Pfam" id="PF22468">
    <property type="entry name" value="ACT_9"/>
    <property type="match status" value="1"/>
</dbReference>
<keyword evidence="18" id="KW-1185">Reference proteome</keyword>
<dbReference type="CDD" id="cd04913">
    <property type="entry name" value="ACT_AKii-LysC-BS-like_1"/>
    <property type="match status" value="1"/>
</dbReference>
<dbReference type="Pfam" id="PF01842">
    <property type="entry name" value="ACT"/>
    <property type="match status" value="1"/>
</dbReference>
<evidence type="ECO:0000256" key="12">
    <source>
        <dbReference type="ARBA" id="ARBA00023154"/>
    </source>
</evidence>
<gene>
    <name evidence="17" type="ORF">VLY81_07130</name>
</gene>
<keyword evidence="6 15" id="KW-0028">Amino-acid biosynthesis</keyword>
<dbReference type="NCBIfam" id="NF005155">
    <property type="entry name" value="PRK06635.1-4"/>
    <property type="match status" value="1"/>
</dbReference>
<dbReference type="InterPro" id="IPR005260">
    <property type="entry name" value="Asp_kin_monofn"/>
</dbReference>
<keyword evidence="11" id="KW-0220">Diaminopimelate biosynthesis</keyword>
<dbReference type="InterPro" id="IPR045865">
    <property type="entry name" value="ACT-like_dom_sf"/>
</dbReference>
<organism evidence="17 18">
    <name type="scientific">Geochorda subterranea</name>
    <dbReference type="NCBI Taxonomy" id="3109564"/>
    <lineage>
        <taxon>Bacteria</taxon>
        <taxon>Bacillati</taxon>
        <taxon>Bacillota</taxon>
        <taxon>Limnochordia</taxon>
        <taxon>Limnochordales</taxon>
        <taxon>Geochordaceae</taxon>
        <taxon>Geochorda</taxon>
    </lineage>
</organism>
<keyword evidence="12" id="KW-0457">Lysine biosynthesis</keyword>
<dbReference type="PROSITE" id="PS00324">
    <property type="entry name" value="ASPARTOKINASE"/>
    <property type="match status" value="1"/>
</dbReference>